<dbReference type="SUPFAM" id="SSF51182">
    <property type="entry name" value="RmlC-like cupins"/>
    <property type="match status" value="1"/>
</dbReference>
<reference evidence="1" key="2">
    <citation type="submission" date="2021-09" db="EMBL/GenBank/DDBJ databases">
        <authorList>
            <person name="Gilroy R."/>
        </authorList>
    </citation>
    <scope>NUCLEOTIDE SEQUENCE</scope>
    <source>
        <strain evidence="1">ChiHjej13B12-9602</strain>
    </source>
</reference>
<evidence type="ECO:0000313" key="1">
    <source>
        <dbReference type="EMBL" id="HJG36277.1"/>
    </source>
</evidence>
<dbReference type="AlphaFoldDB" id="A0A921IUM7"/>
<dbReference type="Proteomes" id="UP000753256">
    <property type="component" value="Unassembled WGS sequence"/>
</dbReference>
<evidence type="ECO:0000313" key="2">
    <source>
        <dbReference type="Proteomes" id="UP000753256"/>
    </source>
</evidence>
<name>A0A921IUM7_9ACTN</name>
<proteinExistence type="predicted"/>
<comment type="caution">
    <text evidence="1">The sequence shown here is derived from an EMBL/GenBank/DDBJ whole genome shotgun (WGS) entry which is preliminary data.</text>
</comment>
<gene>
    <name evidence="1" type="ORF">K8V70_00200</name>
</gene>
<protein>
    <recommendedName>
        <fullName evidence="3">Mannose-6-phosphate isomerase</fullName>
    </recommendedName>
</protein>
<dbReference type="InterPro" id="IPR014710">
    <property type="entry name" value="RmlC-like_jellyroll"/>
</dbReference>
<accession>A0A921IUM7</accession>
<organism evidence="1 2">
    <name type="scientific">Enorma phocaeensis</name>
    <dbReference type="NCBI Taxonomy" id="1871019"/>
    <lineage>
        <taxon>Bacteria</taxon>
        <taxon>Bacillati</taxon>
        <taxon>Actinomycetota</taxon>
        <taxon>Coriobacteriia</taxon>
        <taxon>Coriobacteriales</taxon>
        <taxon>Coriobacteriaceae</taxon>
        <taxon>Enorma</taxon>
    </lineage>
</organism>
<dbReference type="Gene3D" id="2.60.120.10">
    <property type="entry name" value="Jelly Rolls"/>
    <property type="match status" value="1"/>
</dbReference>
<evidence type="ECO:0008006" key="3">
    <source>
        <dbReference type="Google" id="ProtNLM"/>
    </source>
</evidence>
<dbReference type="InterPro" id="IPR011051">
    <property type="entry name" value="RmlC_Cupin_sf"/>
</dbReference>
<reference evidence="1" key="1">
    <citation type="journal article" date="2021" name="PeerJ">
        <title>Extensive microbial diversity within the chicken gut microbiome revealed by metagenomics and culture.</title>
        <authorList>
            <person name="Gilroy R."/>
            <person name="Ravi A."/>
            <person name="Getino M."/>
            <person name="Pursley I."/>
            <person name="Horton D.L."/>
            <person name="Alikhan N.F."/>
            <person name="Baker D."/>
            <person name="Gharbi K."/>
            <person name="Hall N."/>
            <person name="Watson M."/>
            <person name="Adriaenssens E.M."/>
            <person name="Foster-Nyarko E."/>
            <person name="Jarju S."/>
            <person name="Secka A."/>
            <person name="Antonio M."/>
            <person name="Oren A."/>
            <person name="Chaudhuri R.R."/>
            <person name="La Ragione R."/>
            <person name="Hildebrand F."/>
            <person name="Pallen M.J."/>
        </authorList>
    </citation>
    <scope>NUCLEOTIDE SEQUENCE</scope>
    <source>
        <strain evidence="1">ChiHjej13B12-9602</strain>
    </source>
</reference>
<sequence>MRLDEAVHTHHDEIIGDLPENDIIQATFMDVRETLSVQVHPNEEQAQRLDGDHEKSESWYILHAEPGATLIAGSLTDDVDRCLADFGWK</sequence>
<dbReference type="EMBL" id="DYUZ01000002">
    <property type="protein sequence ID" value="HJG36277.1"/>
    <property type="molecule type" value="Genomic_DNA"/>
</dbReference>